<feature type="signal peptide" evidence="1">
    <location>
        <begin position="1"/>
        <end position="24"/>
    </location>
</feature>
<evidence type="ECO:0000313" key="3">
    <source>
        <dbReference type="Proteomes" id="UP000824112"/>
    </source>
</evidence>
<name>A0A9D1M6D6_9BACT</name>
<sequence length="187" mass="20938">MKKLLSVWIIVVGAVILSSCGSSKTTTSKKVKVEQNECEVLALEAPEKRAYGTASSHKLQFAKDQAAVYARMELSRIVAAGVKAGSKVYDQQYENQTAIENKGKVEQLGMVIAENELKNSRIVCSNAYEIPDRNLYEAHVCVEMPGNIADKIAEKISEDEKLRIDFDEARFKKEFEAELAKYKKENQ</sequence>
<dbReference type="AlphaFoldDB" id="A0A9D1M6D6"/>
<protein>
    <recommendedName>
        <fullName evidence="4">Lipoprotein</fullName>
    </recommendedName>
</protein>
<proteinExistence type="predicted"/>
<dbReference type="PROSITE" id="PS51257">
    <property type="entry name" value="PROKAR_LIPOPROTEIN"/>
    <property type="match status" value="1"/>
</dbReference>
<reference evidence="2" key="2">
    <citation type="journal article" date="2021" name="PeerJ">
        <title>Extensive microbial diversity within the chicken gut microbiome revealed by metagenomics and culture.</title>
        <authorList>
            <person name="Gilroy R."/>
            <person name="Ravi A."/>
            <person name="Getino M."/>
            <person name="Pursley I."/>
            <person name="Horton D.L."/>
            <person name="Alikhan N.F."/>
            <person name="Baker D."/>
            <person name="Gharbi K."/>
            <person name="Hall N."/>
            <person name="Watson M."/>
            <person name="Adriaenssens E.M."/>
            <person name="Foster-Nyarko E."/>
            <person name="Jarju S."/>
            <person name="Secka A."/>
            <person name="Antonio M."/>
            <person name="Oren A."/>
            <person name="Chaudhuri R.R."/>
            <person name="La Ragione R."/>
            <person name="Hildebrand F."/>
            <person name="Pallen M.J."/>
        </authorList>
    </citation>
    <scope>NUCLEOTIDE SEQUENCE</scope>
    <source>
        <strain evidence="2">CHK158-818</strain>
    </source>
</reference>
<evidence type="ECO:0000313" key="2">
    <source>
        <dbReference type="EMBL" id="HIU54422.1"/>
    </source>
</evidence>
<reference evidence="2" key="1">
    <citation type="submission" date="2020-10" db="EMBL/GenBank/DDBJ databases">
        <authorList>
            <person name="Gilroy R."/>
        </authorList>
    </citation>
    <scope>NUCLEOTIDE SEQUENCE</scope>
    <source>
        <strain evidence="2">CHK158-818</strain>
    </source>
</reference>
<gene>
    <name evidence="2" type="ORF">IAB03_01290</name>
</gene>
<organism evidence="2 3">
    <name type="scientific">Candidatus Gallibacteroides avistercoris</name>
    <dbReference type="NCBI Taxonomy" id="2840833"/>
    <lineage>
        <taxon>Bacteria</taxon>
        <taxon>Pseudomonadati</taxon>
        <taxon>Bacteroidota</taxon>
        <taxon>Bacteroidia</taxon>
        <taxon>Bacteroidales</taxon>
        <taxon>Bacteroidaceae</taxon>
        <taxon>Bacteroidaceae incertae sedis</taxon>
        <taxon>Candidatus Gallibacteroides</taxon>
    </lineage>
</organism>
<accession>A0A9D1M6D6</accession>
<keyword evidence="1" id="KW-0732">Signal</keyword>
<feature type="chain" id="PRO_5039520481" description="Lipoprotein" evidence="1">
    <location>
        <begin position="25"/>
        <end position="187"/>
    </location>
</feature>
<dbReference type="EMBL" id="DVNA01000031">
    <property type="protein sequence ID" value="HIU54422.1"/>
    <property type="molecule type" value="Genomic_DNA"/>
</dbReference>
<comment type="caution">
    <text evidence="2">The sequence shown here is derived from an EMBL/GenBank/DDBJ whole genome shotgun (WGS) entry which is preliminary data.</text>
</comment>
<dbReference type="Proteomes" id="UP000824112">
    <property type="component" value="Unassembled WGS sequence"/>
</dbReference>
<evidence type="ECO:0000256" key="1">
    <source>
        <dbReference type="SAM" id="SignalP"/>
    </source>
</evidence>
<evidence type="ECO:0008006" key="4">
    <source>
        <dbReference type="Google" id="ProtNLM"/>
    </source>
</evidence>